<gene>
    <name evidence="5" type="ORF">RM553_17050</name>
</gene>
<dbReference type="CDD" id="cd01185">
    <property type="entry name" value="INTN1_C_like"/>
    <property type="match status" value="1"/>
</dbReference>
<dbReference type="InterPro" id="IPR025269">
    <property type="entry name" value="SAM-like_dom"/>
</dbReference>
<evidence type="ECO:0000256" key="1">
    <source>
        <dbReference type="ARBA" id="ARBA00008857"/>
    </source>
</evidence>
<keyword evidence="2" id="KW-0238">DNA-binding</keyword>
<dbReference type="PROSITE" id="PS51898">
    <property type="entry name" value="TYR_RECOMBINASE"/>
    <property type="match status" value="1"/>
</dbReference>
<evidence type="ECO:0000256" key="3">
    <source>
        <dbReference type="ARBA" id="ARBA00023172"/>
    </source>
</evidence>
<evidence type="ECO:0000313" key="5">
    <source>
        <dbReference type="EMBL" id="MDT0644551.1"/>
    </source>
</evidence>
<dbReference type="InterPro" id="IPR035386">
    <property type="entry name" value="Arm-DNA-bind_5"/>
</dbReference>
<dbReference type="EMBL" id="JAVRHQ010000028">
    <property type="protein sequence ID" value="MDT0644551.1"/>
    <property type="molecule type" value="Genomic_DNA"/>
</dbReference>
<comment type="similarity">
    <text evidence="1">Belongs to the 'phage' integrase family.</text>
</comment>
<dbReference type="Pfam" id="PF13102">
    <property type="entry name" value="Phage_int_SAM_5"/>
    <property type="match status" value="1"/>
</dbReference>
<reference evidence="5 6" key="1">
    <citation type="submission" date="2023-09" db="EMBL/GenBank/DDBJ databases">
        <authorList>
            <person name="Rey-Velasco X."/>
        </authorList>
    </citation>
    <scope>NUCLEOTIDE SEQUENCE [LARGE SCALE GENOMIC DNA]</scope>
    <source>
        <strain evidence="5 6">F363</strain>
    </source>
</reference>
<dbReference type="SUPFAM" id="SSF56349">
    <property type="entry name" value="DNA breaking-rejoining enzymes"/>
    <property type="match status" value="1"/>
</dbReference>
<sequence>MKINLRKKKLTTGKYSLYIDYYKGKVIDQNGKSKNNREFEYLKEYLYINPKNASEKRENEETLLRAEQILSIRRAEYAQGKYGIKDRSKDKLLFLTYYEKLKEERYESKGNYDNWDAAQNHIEDYCKKRNITFEDIDEDFVIGFKKHLANKARTKSNTPLSQNSRYTYYNKFKAALKQAFEDGYTRRNFATTVKGFTQGETSREHLTHEELQAVVKAHCKHPVLKSAFLFSCLTGLRWSDINKLIWSEVRDEEDETRLVFKQKKTAGQEYQFISNQARQLLGKRKRENELVFKGLKYGAHFNAELLRWCMRAGITKHITFHSGRHTHAVLLLENGADIYTVSKILGHKEIKTTQVYAKIVDKKKKEAAYLIPELEINNEF</sequence>
<name>A0ABU3CE18_9FLAO</name>
<accession>A0ABU3CE18</accession>
<dbReference type="Gene3D" id="1.10.150.130">
    <property type="match status" value="1"/>
</dbReference>
<evidence type="ECO:0000259" key="4">
    <source>
        <dbReference type="PROSITE" id="PS51898"/>
    </source>
</evidence>
<dbReference type="InterPro" id="IPR010998">
    <property type="entry name" value="Integrase_recombinase_N"/>
</dbReference>
<dbReference type="Pfam" id="PF17293">
    <property type="entry name" value="Arm-DNA-bind_5"/>
    <property type="match status" value="1"/>
</dbReference>
<dbReference type="PANTHER" id="PTHR30349">
    <property type="entry name" value="PHAGE INTEGRASE-RELATED"/>
    <property type="match status" value="1"/>
</dbReference>
<proteinExistence type="inferred from homology"/>
<dbReference type="RefSeq" id="WP_311536168.1">
    <property type="nucleotide sequence ID" value="NZ_JAVRHQ010000028.1"/>
</dbReference>
<dbReference type="InterPro" id="IPR050090">
    <property type="entry name" value="Tyrosine_recombinase_XerCD"/>
</dbReference>
<comment type="caution">
    <text evidence="5">The sequence shown here is derived from an EMBL/GenBank/DDBJ whole genome shotgun (WGS) entry which is preliminary data.</text>
</comment>
<organism evidence="5 6">
    <name type="scientific">Autumnicola tepida</name>
    <dbReference type="NCBI Taxonomy" id="3075595"/>
    <lineage>
        <taxon>Bacteria</taxon>
        <taxon>Pseudomonadati</taxon>
        <taxon>Bacteroidota</taxon>
        <taxon>Flavobacteriia</taxon>
        <taxon>Flavobacteriales</taxon>
        <taxon>Flavobacteriaceae</taxon>
        <taxon>Autumnicola</taxon>
    </lineage>
</organism>
<evidence type="ECO:0000313" key="6">
    <source>
        <dbReference type="Proteomes" id="UP001262889"/>
    </source>
</evidence>
<protein>
    <submittedName>
        <fullName evidence="5">Site-specific integrase</fullName>
    </submittedName>
</protein>
<dbReference type="InterPro" id="IPR011010">
    <property type="entry name" value="DNA_brk_join_enz"/>
</dbReference>
<dbReference type="InterPro" id="IPR013762">
    <property type="entry name" value="Integrase-like_cat_sf"/>
</dbReference>
<dbReference type="InterPro" id="IPR002104">
    <property type="entry name" value="Integrase_catalytic"/>
</dbReference>
<keyword evidence="3" id="KW-0233">DNA recombination</keyword>
<keyword evidence="6" id="KW-1185">Reference proteome</keyword>
<dbReference type="Proteomes" id="UP001262889">
    <property type="component" value="Unassembled WGS sequence"/>
</dbReference>
<dbReference type="Gene3D" id="1.10.443.10">
    <property type="entry name" value="Intergrase catalytic core"/>
    <property type="match status" value="1"/>
</dbReference>
<dbReference type="Pfam" id="PF00589">
    <property type="entry name" value="Phage_integrase"/>
    <property type="match status" value="1"/>
</dbReference>
<feature type="domain" description="Tyr recombinase" evidence="4">
    <location>
        <begin position="201"/>
        <end position="370"/>
    </location>
</feature>
<dbReference type="PANTHER" id="PTHR30349:SF64">
    <property type="entry name" value="PROPHAGE INTEGRASE INTD-RELATED"/>
    <property type="match status" value="1"/>
</dbReference>
<evidence type="ECO:0000256" key="2">
    <source>
        <dbReference type="ARBA" id="ARBA00023125"/>
    </source>
</evidence>